<feature type="compositionally biased region" description="Acidic residues" evidence="2">
    <location>
        <begin position="1810"/>
        <end position="1825"/>
    </location>
</feature>
<sequence length="1890" mass="207649">MPSTERDASRESGRDSERYLRHQQSTSTDGGRAIVPMWDSSDPERAPPPLPMNPSSPIVATRPNTSTAIQSAHAALTEKARESGYVTNAVSKRIEPSPERSLIKGATHKRMQSLQTGNVRDLSNLLEGGSFSSPRSPEKSASRPLTPHTNKELLLEGRSPEKSPEKDSYRSTTPTSGRETPTRDTPSIRPSLRRPPQSILGENTPPQSATMLALQNMASRDVDLPLSNVTNGSTALVRSPQTFDAISNQILSLTSIATSLQREMAQLSRRSKDNATDLVSLKEATNSRDEDIRKTLRELVNNISEAGSRQSSNLYGSGPLYLDSKPHISPGSRGIKAFSLPRIPSPNSFSASLDRESMVSPPCCNPDGAASLALLEKILREMGTKEGQSQLVSRLTEVADRLARDGSSTAQKLDDLLQQIKNNNSQAIMALGGGNGGGNGGNRPRNFSFGEPPRLELDFDQPRSGPMMQRVEALLAAGANKENMRAAGATRATDIVNEDILKIIRTIKDSVAQGGGLTAEVKALVRELRGEVLGMGREIGRKLEQANKDSSAKDVSAEKEHVARVVQDGLDELKQHMDRVLREHRRQSSSSTVSRNTVDYQEIYNAVRAALNEKPQRSQSPGLEKEDIIEAVKEAWENYKPDIELHHFGLERDELLACLKEGIQEFAPREHSRELGGASREEVFAAVVEGLKHFSPPKVETEASLSRDEILDAVRECLEEFEFPAAPAPEPREPEITRDDMVHAVKEGLHDFDFSANTTALSRDVGGSLTRDDLFDAVKAGFRDAPPMDAYGEQIMDKLREIYETLSTEFKAVSDEAKQNVSAIGRDTEQVLDATKDGFERLRADIETYVDRVADLDVKDELLESMRECFDGLHTEMELAISKGSARSLEAVQGELEHLRDALSTSLVPSGPSAGNAEVLEALKEGIESIRADIERPRDSGESVLSGTGEILDALHDGLAGLRTEVERIGNKPVDMTVSYEILDTLRAGLEGVRADIDRLRENGYGERAVAEVSDNAVVAAESLKRNDIENLEVLITQLRIKVEAFESMPPPPPQPAPGSLSRHDLAGVEDMLRNVQESVSGMSSQDRSVDEDGVKREDMEAIETLLRNTKAKLDDMESEDLNRKEHLDNMELLVTETRDGVRDLATHLEDISKRDDVNAIGLLVRDILEGLEGLKDRTAKDSEDVERATKTDVEAVEAVCLDVKTTIEQMVASDLAALASKEDVKNLEELVKEFKGRIETHAVTNAKAFEERQAETVGVGERVTEIKTFLEEFKDALKEKLDEGATSVEALGKFLESLGETISQNATITDDIKEVFETMKSEFEKSNAGVVGSKLEADEKFQQTWDKFDSKIDEKFNELMTKYDEAQLAAEAKAKLGEEKNLETEAALLGTKAVAEELKLLIDTLGTTLTDSVEKMDEASKTVFNRVEDTFTRVEETHADAKAEHQLTREQVLKTIHAIEGVQNHVTEYNPKILESIKDVLLIVGQHYEHSKVSTTTLQEKIAERPAPIETPLLREPPPPPEKYDDSPVHEKLDKLVDHMHAAGKSFAQLDMLDKIHQQVMQTAAEVSDFVSAQTQRIANDHEDKERAVEAATIALEKRIAQKELVEATVVGLREEEEHLKESVAILKAEQEDLAHQKMRLSADVSSLETALRIRREELHAMEARAEGLERRILEGVIDHSRALLISKSNKGRDAMSRKRVPSHATSTTGSMVSSATSRASYTTQSAVSMAMGGNRALITVPNNNPAGASRRILSLNQITHNVPTGNFKRSHSVKTSGGAGVLRKSSWGGSLSRKYGDLNKENLALKESEEDDAEASYEEESEGETMRRSSRGTTILTSTGTGVTDSTIDEGTEWTGSFDGDGEHSADEAETETEHAPVVLYEEAGQVV</sequence>
<protein>
    <submittedName>
        <fullName evidence="3">Uncharacterized protein</fullName>
    </submittedName>
</protein>
<dbReference type="EMBL" id="KZ613468">
    <property type="protein sequence ID" value="PMD26268.1"/>
    <property type="molecule type" value="Genomic_DNA"/>
</dbReference>
<feature type="compositionally biased region" description="Basic and acidic residues" evidence="2">
    <location>
        <begin position="92"/>
        <end position="102"/>
    </location>
</feature>
<evidence type="ECO:0000256" key="2">
    <source>
        <dbReference type="SAM" id="MobiDB-lite"/>
    </source>
</evidence>
<name>A0A2J6QJ37_9HELO</name>
<dbReference type="InterPro" id="IPR050163">
    <property type="entry name" value="Apolipoprotein_A1/A4/E"/>
</dbReference>
<proteinExistence type="predicted"/>
<evidence type="ECO:0000313" key="4">
    <source>
        <dbReference type="Proteomes" id="UP000235672"/>
    </source>
</evidence>
<feature type="region of interest" description="Disordered" evidence="2">
    <location>
        <begin position="1804"/>
        <end position="1890"/>
    </location>
</feature>
<keyword evidence="4" id="KW-1185">Reference proteome</keyword>
<organism evidence="3 4">
    <name type="scientific">Hyaloscypha hepaticicola</name>
    <dbReference type="NCBI Taxonomy" id="2082293"/>
    <lineage>
        <taxon>Eukaryota</taxon>
        <taxon>Fungi</taxon>
        <taxon>Dikarya</taxon>
        <taxon>Ascomycota</taxon>
        <taxon>Pezizomycotina</taxon>
        <taxon>Leotiomycetes</taxon>
        <taxon>Helotiales</taxon>
        <taxon>Hyaloscyphaceae</taxon>
        <taxon>Hyaloscypha</taxon>
    </lineage>
</organism>
<feature type="compositionally biased region" description="Basic and acidic residues" evidence="2">
    <location>
        <begin position="149"/>
        <end position="169"/>
    </location>
</feature>
<feature type="compositionally biased region" description="Basic and acidic residues" evidence="2">
    <location>
        <begin position="1"/>
        <end position="20"/>
    </location>
</feature>
<feature type="compositionally biased region" description="Polar residues" evidence="2">
    <location>
        <begin position="170"/>
        <end position="185"/>
    </location>
</feature>
<dbReference type="STRING" id="1745343.A0A2J6QJ37"/>
<feature type="compositionally biased region" description="Polar residues" evidence="2">
    <location>
        <begin position="1705"/>
        <end position="1718"/>
    </location>
</feature>
<dbReference type="PANTHER" id="PTHR18976">
    <property type="entry name" value="APOLIPOPROTEIN"/>
    <property type="match status" value="1"/>
</dbReference>
<keyword evidence="1" id="KW-0175">Coiled coil</keyword>
<dbReference type="Proteomes" id="UP000235672">
    <property type="component" value="Unassembled WGS sequence"/>
</dbReference>
<feature type="compositionally biased region" description="Basic and acidic residues" evidence="2">
    <location>
        <begin position="1863"/>
        <end position="1877"/>
    </location>
</feature>
<evidence type="ECO:0000256" key="1">
    <source>
        <dbReference type="SAM" id="Coils"/>
    </source>
</evidence>
<dbReference type="OrthoDB" id="5423371at2759"/>
<feature type="coiled-coil region" evidence="1">
    <location>
        <begin position="1611"/>
        <end position="1673"/>
    </location>
</feature>
<feature type="region of interest" description="Disordered" evidence="2">
    <location>
        <begin position="1506"/>
        <end position="1528"/>
    </location>
</feature>
<feature type="region of interest" description="Disordered" evidence="2">
    <location>
        <begin position="1691"/>
        <end position="1718"/>
    </location>
</feature>
<feature type="region of interest" description="Disordered" evidence="2">
    <location>
        <begin position="1"/>
        <end position="205"/>
    </location>
</feature>
<accession>A0A2J6QJ37</accession>
<evidence type="ECO:0000313" key="3">
    <source>
        <dbReference type="EMBL" id="PMD26268.1"/>
    </source>
</evidence>
<dbReference type="PANTHER" id="PTHR18976:SF34">
    <property type="entry name" value="LIPID-BINDING PROTEIN"/>
    <property type="match status" value="1"/>
</dbReference>
<gene>
    <name evidence="3" type="ORF">NA56DRAFT_744449</name>
</gene>
<feature type="compositionally biased region" description="Low complexity" evidence="2">
    <location>
        <begin position="1833"/>
        <end position="1846"/>
    </location>
</feature>
<reference evidence="3 4" key="1">
    <citation type="submission" date="2016-05" db="EMBL/GenBank/DDBJ databases">
        <title>A degradative enzymes factory behind the ericoid mycorrhizal symbiosis.</title>
        <authorList>
            <consortium name="DOE Joint Genome Institute"/>
            <person name="Martino E."/>
            <person name="Morin E."/>
            <person name="Grelet G."/>
            <person name="Kuo A."/>
            <person name="Kohler A."/>
            <person name="Daghino S."/>
            <person name="Barry K."/>
            <person name="Choi C."/>
            <person name="Cichocki N."/>
            <person name="Clum A."/>
            <person name="Copeland A."/>
            <person name="Hainaut M."/>
            <person name="Haridas S."/>
            <person name="Labutti K."/>
            <person name="Lindquist E."/>
            <person name="Lipzen A."/>
            <person name="Khouja H.-R."/>
            <person name="Murat C."/>
            <person name="Ohm R."/>
            <person name="Olson A."/>
            <person name="Spatafora J."/>
            <person name="Veneault-Fourrey C."/>
            <person name="Henrissat B."/>
            <person name="Grigoriev I."/>
            <person name="Martin F."/>
            <person name="Perotto S."/>
        </authorList>
    </citation>
    <scope>NUCLEOTIDE SEQUENCE [LARGE SCALE GENOMIC DNA]</scope>
    <source>
        <strain evidence="3 4">UAMH 7357</strain>
    </source>
</reference>